<reference evidence="1" key="1">
    <citation type="journal article" date="2016" name="Nat. Genet.">
        <title>A high-quality carrot genome assembly provides new insights into carotenoid accumulation and asterid genome evolution.</title>
        <authorList>
            <person name="Iorizzo M."/>
            <person name="Ellison S."/>
            <person name="Senalik D."/>
            <person name="Zeng P."/>
            <person name="Satapoomin P."/>
            <person name="Huang J."/>
            <person name="Bowman M."/>
            <person name="Iovene M."/>
            <person name="Sanseverino W."/>
            <person name="Cavagnaro P."/>
            <person name="Yildiz M."/>
            <person name="Macko-Podgorni A."/>
            <person name="Moranska E."/>
            <person name="Grzebelus E."/>
            <person name="Grzebelus D."/>
            <person name="Ashrafi H."/>
            <person name="Zheng Z."/>
            <person name="Cheng S."/>
            <person name="Spooner D."/>
            <person name="Van Deynze A."/>
            <person name="Simon P."/>
        </authorList>
    </citation>
    <scope>NUCLEOTIDE SEQUENCE</scope>
    <source>
        <tissue evidence="1">Leaf</tissue>
    </source>
</reference>
<dbReference type="Proteomes" id="UP000077755">
    <property type="component" value="Chromosome 2"/>
</dbReference>
<sequence length="57" mass="5904">MLGSMHTIIPKLFVPRSSSILEDINGAFLTVEQVLALMGFVPGAASSSQSPVDNGTA</sequence>
<evidence type="ECO:0000313" key="2">
    <source>
        <dbReference type="Proteomes" id="UP000077755"/>
    </source>
</evidence>
<proteinExistence type="predicted"/>
<dbReference type="AlphaFoldDB" id="A0A166E8I6"/>
<dbReference type="EMBL" id="CP093344">
    <property type="protein sequence ID" value="WOG88747.1"/>
    <property type="molecule type" value="Genomic_DNA"/>
</dbReference>
<organism evidence="1 2">
    <name type="scientific">Daucus carota subsp. sativus</name>
    <name type="common">Carrot</name>
    <dbReference type="NCBI Taxonomy" id="79200"/>
    <lineage>
        <taxon>Eukaryota</taxon>
        <taxon>Viridiplantae</taxon>
        <taxon>Streptophyta</taxon>
        <taxon>Embryophyta</taxon>
        <taxon>Tracheophyta</taxon>
        <taxon>Spermatophyta</taxon>
        <taxon>Magnoliopsida</taxon>
        <taxon>eudicotyledons</taxon>
        <taxon>Gunneridae</taxon>
        <taxon>Pentapetalae</taxon>
        <taxon>asterids</taxon>
        <taxon>campanulids</taxon>
        <taxon>Apiales</taxon>
        <taxon>Apiaceae</taxon>
        <taxon>Apioideae</taxon>
        <taxon>Scandiceae</taxon>
        <taxon>Daucinae</taxon>
        <taxon>Daucus</taxon>
        <taxon>Daucus sect. Daucus</taxon>
    </lineage>
</organism>
<accession>A0A166E8I6</accession>
<keyword evidence="2" id="KW-1185">Reference proteome</keyword>
<name>A0A166E8I6_DAUCS</name>
<reference evidence="1" key="2">
    <citation type="submission" date="2022-03" db="EMBL/GenBank/DDBJ databases">
        <title>Draft title - Genomic analysis of global carrot germplasm unveils the trajectory of domestication and the origin of high carotenoid orange carrot.</title>
        <authorList>
            <person name="Iorizzo M."/>
            <person name="Ellison S."/>
            <person name="Senalik D."/>
            <person name="Macko-Podgorni A."/>
            <person name="Grzebelus D."/>
            <person name="Bostan H."/>
            <person name="Rolling W."/>
            <person name="Curaba J."/>
            <person name="Simon P."/>
        </authorList>
    </citation>
    <scope>NUCLEOTIDE SEQUENCE</scope>
    <source>
        <tissue evidence="1">Leaf</tissue>
    </source>
</reference>
<gene>
    <name evidence="1" type="ORF">DCAR_0207982</name>
</gene>
<dbReference type="Gramene" id="KZN06231">
    <property type="protein sequence ID" value="KZN06231"/>
    <property type="gene ID" value="DCAR_007068"/>
</dbReference>
<evidence type="ECO:0000313" key="1">
    <source>
        <dbReference type="EMBL" id="WOG88747.1"/>
    </source>
</evidence>
<protein>
    <submittedName>
        <fullName evidence="1">Uncharacterized protein</fullName>
    </submittedName>
</protein>